<dbReference type="OrthoDB" id="104997at2"/>
<dbReference type="AlphaFoldDB" id="A0A1H0IKR9"/>
<dbReference type="PANTHER" id="PTHR12110">
    <property type="entry name" value="HYDROXYPYRUVATE ISOMERASE"/>
    <property type="match status" value="1"/>
</dbReference>
<proteinExistence type="predicted"/>
<reference evidence="2 3" key="1">
    <citation type="submission" date="2016-10" db="EMBL/GenBank/DDBJ databases">
        <authorList>
            <person name="de Groot N.N."/>
        </authorList>
    </citation>
    <scope>NUCLEOTIDE SEQUENCE [LARGE SCALE GENOMIC DNA]</scope>
    <source>
        <strain evidence="3">P4-7,KCTC 19426,CECT 7604</strain>
    </source>
</reference>
<dbReference type="Proteomes" id="UP000198741">
    <property type="component" value="Chromosome I"/>
</dbReference>
<dbReference type="STRING" id="1090615.SAMN04515671_0548"/>
<dbReference type="RefSeq" id="WP_090474490.1">
    <property type="nucleotide sequence ID" value="NZ_LT629710.1"/>
</dbReference>
<dbReference type="InterPro" id="IPR050312">
    <property type="entry name" value="IolE/XylAMocC-like"/>
</dbReference>
<evidence type="ECO:0000313" key="2">
    <source>
        <dbReference type="EMBL" id="SDO31983.1"/>
    </source>
</evidence>
<dbReference type="SUPFAM" id="SSF51658">
    <property type="entry name" value="Xylose isomerase-like"/>
    <property type="match status" value="1"/>
</dbReference>
<dbReference type="InterPro" id="IPR013022">
    <property type="entry name" value="Xyl_isomerase-like_TIM-brl"/>
</dbReference>
<dbReference type="InterPro" id="IPR036237">
    <property type="entry name" value="Xyl_isomerase-like_sf"/>
</dbReference>
<accession>A0A1H0IKR9</accession>
<dbReference type="PANTHER" id="PTHR12110:SF41">
    <property type="entry name" value="INOSOSE DEHYDRATASE"/>
    <property type="match status" value="1"/>
</dbReference>
<evidence type="ECO:0000259" key="1">
    <source>
        <dbReference type="Pfam" id="PF01261"/>
    </source>
</evidence>
<dbReference type="Gene3D" id="3.20.20.150">
    <property type="entry name" value="Divalent-metal-dependent TIM barrel enzymes"/>
    <property type="match status" value="1"/>
</dbReference>
<protein>
    <submittedName>
        <fullName evidence="2">2-keto-myo-inositol dehydratase</fullName>
    </submittedName>
</protein>
<organism evidence="2 3">
    <name type="scientific">Nakamurella panacisegetis</name>
    <dbReference type="NCBI Taxonomy" id="1090615"/>
    <lineage>
        <taxon>Bacteria</taxon>
        <taxon>Bacillati</taxon>
        <taxon>Actinomycetota</taxon>
        <taxon>Actinomycetes</taxon>
        <taxon>Nakamurellales</taxon>
        <taxon>Nakamurellaceae</taxon>
        <taxon>Nakamurella</taxon>
    </lineage>
</organism>
<sequence>MSGIASGAEKIAGAPISWGVCEVPDWGYQLPPELVLGQMRDLGLTATEFGPDTFLPADPAARAATLAAYDLSAVGGFVPVVLHEAGHDPLPGLQIELDAFVAAGAGTLVLAAATGVDGYDERPDLDEAGWRRLLDNLDRVAAAAAERGVIPTLHPHVGTMIEKPDEVERVLTGSGIALTLDTGHLMIGGNDLVALTSAAAGRIAHVHLKDVRADLARRVQHAELTYTQAVGSGMYVPLGTGDVDLNAILGILHTAGYSGWYVMEQDTILSGPEQAAAALDDIAASLGFLTGVLAS</sequence>
<name>A0A1H0IKR9_9ACTN</name>
<keyword evidence="3" id="KW-1185">Reference proteome</keyword>
<dbReference type="EMBL" id="LT629710">
    <property type="protein sequence ID" value="SDO31983.1"/>
    <property type="molecule type" value="Genomic_DNA"/>
</dbReference>
<gene>
    <name evidence="2" type="ORF">SAMN04515671_0548</name>
</gene>
<evidence type="ECO:0000313" key="3">
    <source>
        <dbReference type="Proteomes" id="UP000198741"/>
    </source>
</evidence>
<dbReference type="Pfam" id="PF01261">
    <property type="entry name" value="AP_endonuc_2"/>
    <property type="match status" value="1"/>
</dbReference>
<feature type="domain" description="Xylose isomerase-like TIM barrel" evidence="1">
    <location>
        <begin position="95"/>
        <end position="277"/>
    </location>
</feature>